<dbReference type="CDD" id="cd16424">
    <property type="entry name" value="VirB8"/>
    <property type="match status" value="1"/>
</dbReference>
<dbReference type="Gene3D" id="3.10.450.230">
    <property type="entry name" value="VirB8 protein"/>
    <property type="match status" value="1"/>
</dbReference>
<evidence type="ECO:0000256" key="1">
    <source>
        <dbReference type="ARBA" id="ARBA00004167"/>
    </source>
</evidence>
<name>A0A1L3GD56_SYNAC</name>
<dbReference type="Pfam" id="PF04335">
    <property type="entry name" value="VirB8"/>
    <property type="match status" value="1"/>
</dbReference>
<protein>
    <submittedName>
        <fullName evidence="7">Type IV secretory pathway component</fullName>
    </submittedName>
</protein>
<evidence type="ECO:0000256" key="3">
    <source>
        <dbReference type="ARBA" id="ARBA00022989"/>
    </source>
</evidence>
<proteinExistence type="predicted"/>
<feature type="domain" description="Bacterial virulence protein VirB8" evidence="6">
    <location>
        <begin position="20"/>
        <end position="241"/>
    </location>
</feature>
<dbReference type="Proteomes" id="UP000182264">
    <property type="component" value="Chromosome"/>
</dbReference>
<accession>A0A1L3GD56</accession>
<evidence type="ECO:0000313" key="7">
    <source>
        <dbReference type="EMBL" id="APG23881.1"/>
    </source>
</evidence>
<evidence type="ECO:0000256" key="4">
    <source>
        <dbReference type="ARBA" id="ARBA00023136"/>
    </source>
</evidence>
<dbReference type="InterPro" id="IPR007430">
    <property type="entry name" value="VirB8"/>
</dbReference>
<comment type="subcellular location">
    <subcellularLocation>
        <location evidence="1">Membrane</location>
        <topology evidence="1">Single-pass membrane protein</topology>
    </subcellularLocation>
</comment>
<dbReference type="STRING" id="29542.A6070_10320"/>
<dbReference type="InterPro" id="IPR026264">
    <property type="entry name" value="VirB8/PtlE"/>
</dbReference>
<dbReference type="EMBL" id="CP015518">
    <property type="protein sequence ID" value="APG23881.1"/>
    <property type="molecule type" value="Genomic_DNA"/>
</dbReference>
<evidence type="ECO:0000259" key="6">
    <source>
        <dbReference type="Pfam" id="PF04335"/>
    </source>
</evidence>
<dbReference type="RefSeq" id="WP_072285695.1">
    <property type="nucleotide sequence ID" value="NZ_CP015518.1"/>
</dbReference>
<dbReference type="GO" id="GO:0030255">
    <property type="term" value="P:protein secretion by the type IV secretion system"/>
    <property type="evidence" value="ECO:0007669"/>
    <property type="project" value="InterPro"/>
</dbReference>
<keyword evidence="4 5" id="KW-0472">Membrane</keyword>
<evidence type="ECO:0000313" key="8">
    <source>
        <dbReference type="Proteomes" id="UP000182264"/>
    </source>
</evidence>
<keyword evidence="8" id="KW-1185">Reference proteome</keyword>
<sequence length="245" mass="27564">MAKKPGKTKAALEKEYFSEARSWDIDTTFRMKKSERRAWLVAVIAIALAVIEGFAIASLTPLKSIEPFVIRVDNNTGLVDVVSVLAETDGVVKQEAREALDKYWLGQYILYRERYQWDTRDYDRRIVGLLSASGIQQEYADYTDPKRNPAAPVLVFGQNAEVATHVKSISFINSGEVVNGEKRITALVRYTKTVKRPGEINAITHWGATVTFVYRNAAMKVEDRLKNPLGFQVVGYRNDQESIGG</sequence>
<gene>
    <name evidence="7" type="ORF">A7E75_01705</name>
</gene>
<reference evidence="7 8" key="1">
    <citation type="journal article" date="2017" name="Genome Announc.">
        <title>Complete Genome Sequences of Two Acetylene-Fermenting Pelobacter acetylenicus Strains.</title>
        <authorList>
            <person name="Sutton J.M."/>
            <person name="Baesman S.M."/>
            <person name="Fierst J.L."/>
            <person name="Poret-Peterson A.T."/>
            <person name="Oremland R.S."/>
            <person name="Dunlap D.S."/>
            <person name="Akob D.M."/>
        </authorList>
    </citation>
    <scope>NUCLEOTIDE SEQUENCE [LARGE SCALE GENOMIC DNA]</scope>
    <source>
        <strain evidence="7 8">DSM 3247</strain>
    </source>
</reference>
<dbReference type="GO" id="GO:0016020">
    <property type="term" value="C:membrane"/>
    <property type="evidence" value="ECO:0007669"/>
    <property type="project" value="UniProtKB-SubCell"/>
</dbReference>
<feature type="transmembrane region" description="Helical" evidence="5">
    <location>
        <begin position="38"/>
        <end position="59"/>
    </location>
</feature>
<evidence type="ECO:0000256" key="5">
    <source>
        <dbReference type="SAM" id="Phobius"/>
    </source>
</evidence>
<keyword evidence="2 5" id="KW-0812">Transmembrane</keyword>
<dbReference type="InterPro" id="IPR032710">
    <property type="entry name" value="NTF2-like_dom_sf"/>
</dbReference>
<dbReference type="AlphaFoldDB" id="A0A1L3GD56"/>
<evidence type="ECO:0000256" key="2">
    <source>
        <dbReference type="ARBA" id="ARBA00022692"/>
    </source>
</evidence>
<organism evidence="7 8">
    <name type="scientific">Syntrophotalea acetylenica</name>
    <name type="common">Pelobacter acetylenicus</name>
    <dbReference type="NCBI Taxonomy" id="29542"/>
    <lineage>
        <taxon>Bacteria</taxon>
        <taxon>Pseudomonadati</taxon>
        <taxon>Thermodesulfobacteriota</taxon>
        <taxon>Desulfuromonadia</taxon>
        <taxon>Desulfuromonadales</taxon>
        <taxon>Syntrophotaleaceae</taxon>
        <taxon>Syntrophotalea</taxon>
    </lineage>
</organism>
<dbReference type="PIRSF" id="PIRSF003299">
    <property type="entry name" value="VirB8_PtlE"/>
    <property type="match status" value="1"/>
</dbReference>
<dbReference type="SUPFAM" id="SSF54427">
    <property type="entry name" value="NTF2-like"/>
    <property type="match status" value="1"/>
</dbReference>
<keyword evidence="3 5" id="KW-1133">Transmembrane helix</keyword>